<sequence length="429" mass="47282">MNIAPVKNLLNDQLPNFIKQGYLFMSHQRRKAGVPADSNCPVTFPVLGGRATLIRGEEAVDFFYDESKISRNGAMPTAIQGPLFGDGAVHTLDGQAHKVRKSAMAAMAYDDERVEAFRGFVEEEMKALIERWKTNPGNIYDDVAVAYGRAAFRWAGVPASDRELNKRATQMSHLLDTFGEVKQNVLSWMDRRKLDAWAEDLIKKVRSGELTVDPDSVVRHMADLRDEKGELVTAKLAGIELQNLTRPTVAVSRFAAFAAVAMVENPEWAAKVKNAVEDADGRLVNIPEAVAFAQETRRKYPFVPMLPAMVKEDTELSGCPIQKGQRVFLDVLGTNNSPQLWNNPGEFNPQRFLDTPDYESIKGFIPQGGGDVLTGHRCPGEKIAVAALSSTVAALSADNVTISQETEDTTFSMTQLLTRPRTGVRVTVS</sequence>
<gene>
    <name evidence="7" type="ORF">A7979_11370</name>
</gene>
<name>A0A1Y1RQ53_9MICC</name>
<evidence type="ECO:0000256" key="3">
    <source>
        <dbReference type="ARBA" id="ARBA00022723"/>
    </source>
</evidence>
<keyword evidence="5 6" id="KW-0408">Iron</keyword>
<comment type="cofactor">
    <cofactor evidence="6">
        <name>heme</name>
        <dbReference type="ChEBI" id="CHEBI:30413"/>
    </cofactor>
</comment>
<dbReference type="SMR" id="A0A1Y1RQ53"/>
<keyword evidence="2 6" id="KW-0349">Heme</keyword>
<dbReference type="InterPro" id="IPR002401">
    <property type="entry name" value="Cyt_P450_E_grp-I"/>
</dbReference>
<comment type="similarity">
    <text evidence="1">Belongs to the cytochrome P450 family.</text>
</comment>
<evidence type="ECO:0000256" key="6">
    <source>
        <dbReference type="PIRSR" id="PIRSR602401-1"/>
    </source>
</evidence>
<evidence type="ECO:0000313" key="7">
    <source>
        <dbReference type="EMBL" id="ORC20205.1"/>
    </source>
</evidence>
<evidence type="ECO:0000256" key="1">
    <source>
        <dbReference type="ARBA" id="ARBA00010617"/>
    </source>
</evidence>
<keyword evidence="9" id="KW-0002">3D-structure</keyword>
<dbReference type="AlphaFoldDB" id="A0A1Y1RQ53"/>
<dbReference type="Pfam" id="PF00067">
    <property type="entry name" value="p450"/>
    <property type="match status" value="1"/>
</dbReference>
<dbReference type="PANTHER" id="PTHR24302">
    <property type="entry name" value="CYTOCHROME P450 FAMILY 3"/>
    <property type="match status" value="1"/>
</dbReference>
<dbReference type="PDB" id="8D8P">
    <property type="method" value="X-ray"/>
    <property type="resolution" value="2.75 A"/>
    <property type="chains" value="A/B=1-429"/>
</dbReference>
<dbReference type="SUPFAM" id="SSF48264">
    <property type="entry name" value="Cytochrome P450"/>
    <property type="match status" value="1"/>
</dbReference>
<keyword evidence="8" id="KW-1185">Reference proteome</keyword>
<keyword evidence="3 6" id="KW-0479">Metal-binding</keyword>
<evidence type="ECO:0000256" key="5">
    <source>
        <dbReference type="ARBA" id="ARBA00023004"/>
    </source>
</evidence>
<reference evidence="7 8" key="1">
    <citation type="submission" date="2016-05" db="EMBL/GenBank/DDBJ databases">
        <title>Draft genome sequence of a porcine commensal Rothia nasimurium.</title>
        <authorList>
            <person name="Gaiser R.A."/>
            <person name="Van Baarlen P."/>
            <person name="Wells J.M."/>
        </authorList>
    </citation>
    <scope>NUCLEOTIDE SEQUENCE [LARGE SCALE GENOMIC DNA]</scope>
    <source>
        <strain evidence="7 8">PT-32</strain>
    </source>
</reference>
<evidence type="ECO:0000256" key="4">
    <source>
        <dbReference type="ARBA" id="ARBA00023002"/>
    </source>
</evidence>
<dbReference type="PRINTS" id="PR00463">
    <property type="entry name" value="EP450I"/>
</dbReference>
<dbReference type="RefSeq" id="WP_083091567.1">
    <property type="nucleotide sequence ID" value="NZ_LXWF01000016.1"/>
</dbReference>
<dbReference type="PANTHER" id="PTHR24302:SF15">
    <property type="entry name" value="FATTY-ACID PEROXYGENASE"/>
    <property type="match status" value="1"/>
</dbReference>
<keyword evidence="4" id="KW-0560">Oxidoreductase</keyword>
<accession>A0A1Y1RQ53</accession>
<proteinExistence type="evidence at protein level"/>
<feature type="binding site" evidence="9">
    <location>
        <position position="71"/>
    </location>
    <ligand>
        <name>heme b</name>
        <dbReference type="ChEBI" id="CHEBI:60344"/>
    </ligand>
</feature>
<dbReference type="InterPro" id="IPR001128">
    <property type="entry name" value="Cyt_P450"/>
</dbReference>
<dbReference type="InterPro" id="IPR036396">
    <property type="entry name" value="Cyt_P450_sf"/>
</dbReference>
<evidence type="ECO:0000256" key="2">
    <source>
        <dbReference type="ARBA" id="ARBA00022617"/>
    </source>
</evidence>
<dbReference type="GO" id="GO:0005506">
    <property type="term" value="F:iron ion binding"/>
    <property type="evidence" value="ECO:0007669"/>
    <property type="project" value="InterPro"/>
</dbReference>
<dbReference type="GO" id="GO:0016705">
    <property type="term" value="F:oxidoreductase activity, acting on paired donors, with incorporation or reduction of molecular oxygen"/>
    <property type="evidence" value="ECO:0007669"/>
    <property type="project" value="InterPro"/>
</dbReference>
<evidence type="ECO:0007829" key="9">
    <source>
        <dbReference type="PDB" id="8D8P"/>
    </source>
</evidence>
<dbReference type="EMBL" id="LXWF01000016">
    <property type="protein sequence ID" value="ORC20205.1"/>
    <property type="molecule type" value="Genomic_DNA"/>
</dbReference>
<feature type="binding site" evidence="9">
    <location>
        <position position="376"/>
    </location>
    <ligand>
        <name>heme b</name>
        <dbReference type="ChEBI" id="CHEBI:60344"/>
    </ligand>
</feature>
<dbReference type="Proteomes" id="UP000192359">
    <property type="component" value="Unassembled WGS sequence"/>
</dbReference>
<organism evidence="7 8">
    <name type="scientific">Rothia nasimurium</name>
    <dbReference type="NCBI Taxonomy" id="85336"/>
    <lineage>
        <taxon>Bacteria</taxon>
        <taxon>Bacillati</taxon>
        <taxon>Actinomycetota</taxon>
        <taxon>Actinomycetes</taxon>
        <taxon>Micrococcales</taxon>
        <taxon>Micrococcaceae</taxon>
        <taxon>Rothia</taxon>
    </lineage>
</organism>
<comment type="caution">
    <text evidence="7">The sequence shown here is derived from an EMBL/GenBank/DDBJ whole genome shotgun (WGS) entry which is preliminary data.</text>
</comment>
<protein>
    <submittedName>
        <fullName evidence="7">Cytochrome</fullName>
    </submittedName>
</protein>
<reference evidence="9" key="2">
    <citation type="journal article" date="2023" name="Proc. Natl. Acad. Sci. U.S.A.">
        <title>Crystal structure of a novel fatty acid decarboxylase from Rothia nasimurium.</title>
        <authorList>
            <person name="Vieira P.S."/>
            <person name="Murakami M.T."/>
            <person name="Zanphorlin L.M."/>
        </authorList>
    </citation>
    <scope>X-RAY CRYSTALLOGRAPHY (2.75 ANGSTROMS) IN COMPLEX WITH HEME B</scope>
</reference>
<feature type="binding site" description="axial binding residue" evidence="6">
    <location>
        <position position="378"/>
    </location>
    <ligand>
        <name>heme</name>
        <dbReference type="ChEBI" id="CHEBI:30413"/>
    </ligand>
    <ligandPart>
        <name>Fe</name>
        <dbReference type="ChEBI" id="CHEBI:18248"/>
    </ligandPart>
</feature>
<dbReference type="OrthoDB" id="9764248at2"/>
<evidence type="ECO:0000313" key="8">
    <source>
        <dbReference type="Proteomes" id="UP000192359"/>
    </source>
</evidence>
<dbReference type="GO" id="GO:0020037">
    <property type="term" value="F:heme binding"/>
    <property type="evidence" value="ECO:0007669"/>
    <property type="project" value="InterPro"/>
</dbReference>
<feature type="binding site" evidence="9">
    <location>
        <position position="378"/>
    </location>
    <ligand>
        <name>heme b</name>
        <dbReference type="ChEBI" id="CHEBI:60344"/>
        <note>axial binding residue</note>
    </ligand>
    <ligandPart>
        <name>Fe</name>
        <dbReference type="ChEBI" id="CHEBI:18248"/>
    </ligandPart>
</feature>
<dbReference type="GO" id="GO:0004497">
    <property type="term" value="F:monooxygenase activity"/>
    <property type="evidence" value="ECO:0007669"/>
    <property type="project" value="InterPro"/>
</dbReference>
<feature type="binding site" evidence="9">
    <location>
        <position position="101"/>
    </location>
    <ligand>
        <name>heme b</name>
        <dbReference type="ChEBI" id="CHEBI:60344"/>
    </ligand>
</feature>
<feature type="binding site" evidence="9">
    <location>
        <position position="97"/>
    </location>
    <ligand>
        <name>heme b</name>
        <dbReference type="ChEBI" id="CHEBI:60344"/>
    </ligand>
</feature>
<dbReference type="InterPro" id="IPR050705">
    <property type="entry name" value="Cytochrome_P450_3A"/>
</dbReference>
<dbReference type="Gene3D" id="1.10.630.10">
    <property type="entry name" value="Cytochrome P450"/>
    <property type="match status" value="1"/>
</dbReference>
<feature type="binding site" evidence="9">
    <location>
        <position position="64"/>
    </location>
    <ligand>
        <name>heme b</name>
        <dbReference type="ChEBI" id="CHEBI:60344"/>
    </ligand>
</feature>